<dbReference type="GO" id="GO:0097367">
    <property type="term" value="F:carbohydrate derivative binding"/>
    <property type="evidence" value="ECO:0007669"/>
    <property type="project" value="InterPro"/>
</dbReference>
<dbReference type="PANTHER" id="PTHR11469:SF1">
    <property type="entry name" value="GLUCOSE-6-PHOSPHATE ISOMERASE"/>
    <property type="match status" value="1"/>
</dbReference>
<dbReference type="InterPro" id="IPR001672">
    <property type="entry name" value="G6P_Isomerase"/>
</dbReference>
<evidence type="ECO:0000256" key="3">
    <source>
        <dbReference type="ARBA" id="ARBA00023235"/>
    </source>
</evidence>
<dbReference type="Pfam" id="PF00342">
    <property type="entry name" value="PGI"/>
    <property type="match status" value="1"/>
</dbReference>
<evidence type="ECO:0000313" key="4">
    <source>
        <dbReference type="EMBL" id="GAG20138.1"/>
    </source>
</evidence>
<sequence>ALRYASWNAGKKIEVVATNAVSLFSVTKWMEQLFAESEGHDGHGLWVSPLLFSEKLHSNGQIIQQGERNIIETFLLLQQHDNSIQIPKTDDSLDGFDFLADRALDMNFINRKVIEGTAYAHYQAGVPNMTIEIPQRTAFNLGQLYYMMERSVAISGYLLGHNPFVQPGVEAYKQAIFALIGKPGFEETAHLIDEDLRKIKRIKIQ</sequence>
<dbReference type="GO" id="GO:0006096">
    <property type="term" value="P:glycolytic process"/>
    <property type="evidence" value="ECO:0007669"/>
    <property type="project" value="UniProtKB-KW"/>
</dbReference>
<keyword evidence="3" id="KW-0413">Isomerase</keyword>
<name>X0W696_9ZZZZ</name>
<reference evidence="4" key="1">
    <citation type="journal article" date="2014" name="Front. Microbiol.">
        <title>High frequency of phylogenetically diverse reductive dehalogenase-homologous genes in deep subseafloor sedimentary metagenomes.</title>
        <authorList>
            <person name="Kawai M."/>
            <person name="Futagami T."/>
            <person name="Toyoda A."/>
            <person name="Takaki Y."/>
            <person name="Nishi S."/>
            <person name="Hori S."/>
            <person name="Arai W."/>
            <person name="Tsubouchi T."/>
            <person name="Morono Y."/>
            <person name="Uchiyama I."/>
            <person name="Ito T."/>
            <person name="Fujiyama A."/>
            <person name="Inagaki F."/>
            <person name="Takami H."/>
        </authorList>
    </citation>
    <scope>NUCLEOTIDE SEQUENCE</scope>
    <source>
        <strain evidence="4">Expedition CK06-06</strain>
    </source>
</reference>
<dbReference type="PRINTS" id="PR00662">
    <property type="entry name" value="G6PISOMERASE"/>
</dbReference>
<dbReference type="GO" id="GO:0048029">
    <property type="term" value="F:monosaccharide binding"/>
    <property type="evidence" value="ECO:0007669"/>
    <property type="project" value="TreeGrafter"/>
</dbReference>
<protein>
    <submittedName>
        <fullName evidence="4">Uncharacterized protein</fullName>
    </submittedName>
</protein>
<evidence type="ECO:0000256" key="1">
    <source>
        <dbReference type="ARBA" id="ARBA00022432"/>
    </source>
</evidence>
<dbReference type="InterPro" id="IPR046348">
    <property type="entry name" value="SIS_dom_sf"/>
</dbReference>
<dbReference type="GO" id="GO:0006094">
    <property type="term" value="P:gluconeogenesis"/>
    <property type="evidence" value="ECO:0007669"/>
    <property type="project" value="UniProtKB-KW"/>
</dbReference>
<proteinExistence type="predicted"/>
<dbReference type="GO" id="GO:0004347">
    <property type="term" value="F:glucose-6-phosphate isomerase activity"/>
    <property type="evidence" value="ECO:0007669"/>
    <property type="project" value="InterPro"/>
</dbReference>
<dbReference type="PROSITE" id="PS51463">
    <property type="entry name" value="P_GLUCOSE_ISOMERASE_3"/>
    <property type="match status" value="1"/>
</dbReference>
<dbReference type="Gene3D" id="3.40.50.10490">
    <property type="entry name" value="Glucose-6-phosphate isomerase like protein, domain 1"/>
    <property type="match status" value="1"/>
</dbReference>
<keyword evidence="1" id="KW-0312">Gluconeogenesis</keyword>
<feature type="non-terminal residue" evidence="4">
    <location>
        <position position="1"/>
    </location>
</feature>
<dbReference type="GO" id="GO:0005829">
    <property type="term" value="C:cytosol"/>
    <property type="evidence" value="ECO:0007669"/>
    <property type="project" value="TreeGrafter"/>
</dbReference>
<evidence type="ECO:0000256" key="2">
    <source>
        <dbReference type="ARBA" id="ARBA00023152"/>
    </source>
</evidence>
<dbReference type="SUPFAM" id="SSF53697">
    <property type="entry name" value="SIS domain"/>
    <property type="match status" value="1"/>
</dbReference>
<comment type="caution">
    <text evidence="4">The sequence shown here is derived from an EMBL/GenBank/DDBJ whole genome shotgun (WGS) entry which is preliminary data.</text>
</comment>
<dbReference type="PANTHER" id="PTHR11469">
    <property type="entry name" value="GLUCOSE-6-PHOSPHATE ISOMERASE"/>
    <property type="match status" value="1"/>
</dbReference>
<organism evidence="4">
    <name type="scientific">marine sediment metagenome</name>
    <dbReference type="NCBI Taxonomy" id="412755"/>
    <lineage>
        <taxon>unclassified sequences</taxon>
        <taxon>metagenomes</taxon>
        <taxon>ecological metagenomes</taxon>
    </lineage>
</organism>
<keyword evidence="2" id="KW-0324">Glycolysis</keyword>
<dbReference type="AlphaFoldDB" id="X0W696"/>
<dbReference type="CDD" id="cd05016">
    <property type="entry name" value="SIS_PGI_2"/>
    <property type="match status" value="1"/>
</dbReference>
<dbReference type="EMBL" id="BARS01031614">
    <property type="protein sequence ID" value="GAG20138.1"/>
    <property type="molecule type" value="Genomic_DNA"/>
</dbReference>
<dbReference type="InterPro" id="IPR035482">
    <property type="entry name" value="SIS_PGI_2"/>
</dbReference>
<gene>
    <name evidence="4" type="ORF">S01H1_49175</name>
</gene>
<accession>X0W696</accession>
<dbReference type="GO" id="GO:0051156">
    <property type="term" value="P:glucose 6-phosphate metabolic process"/>
    <property type="evidence" value="ECO:0007669"/>
    <property type="project" value="TreeGrafter"/>
</dbReference>